<evidence type="ECO:0000259" key="7">
    <source>
        <dbReference type="PROSITE" id="PS51828"/>
    </source>
</evidence>
<evidence type="ECO:0000256" key="5">
    <source>
        <dbReference type="ARBA" id="ARBA00023180"/>
    </source>
</evidence>
<keyword evidence="4" id="KW-1015">Disulfide bond</keyword>
<protein>
    <recommendedName>
        <fullName evidence="7">Pentraxin (PTX) domain-containing protein</fullName>
    </recommendedName>
</protein>
<feature type="domain" description="Pentraxin (PTX)" evidence="7">
    <location>
        <begin position="32"/>
        <end position="240"/>
    </location>
</feature>
<evidence type="ECO:0000256" key="6">
    <source>
        <dbReference type="PROSITE-ProRule" id="PRU01172"/>
    </source>
</evidence>
<dbReference type="EMBL" id="MU826829">
    <property type="protein sequence ID" value="KAJ7373928.1"/>
    <property type="molecule type" value="Genomic_DNA"/>
</dbReference>
<dbReference type="GO" id="GO:0046872">
    <property type="term" value="F:metal ion binding"/>
    <property type="evidence" value="ECO:0007669"/>
    <property type="project" value="UniProtKB-KW"/>
</dbReference>
<evidence type="ECO:0000313" key="9">
    <source>
        <dbReference type="Proteomes" id="UP001163046"/>
    </source>
</evidence>
<dbReference type="InterPro" id="IPR001759">
    <property type="entry name" value="PTX_dom"/>
</dbReference>
<keyword evidence="5" id="KW-0325">Glycoprotein</keyword>
<evidence type="ECO:0000313" key="8">
    <source>
        <dbReference type="EMBL" id="KAJ7373928.1"/>
    </source>
</evidence>
<dbReference type="PROSITE" id="PS51828">
    <property type="entry name" value="PTX_2"/>
    <property type="match status" value="2"/>
</dbReference>
<comment type="caution">
    <text evidence="6">Lacks conserved residue(s) required for the propagation of feature annotation.</text>
</comment>
<evidence type="ECO:0000256" key="3">
    <source>
        <dbReference type="ARBA" id="ARBA00022837"/>
    </source>
</evidence>
<dbReference type="InterPro" id="IPR013320">
    <property type="entry name" value="ConA-like_dom_sf"/>
</dbReference>
<dbReference type="Gene3D" id="2.60.120.200">
    <property type="match status" value="2"/>
</dbReference>
<reference evidence="8" key="1">
    <citation type="submission" date="2023-01" db="EMBL/GenBank/DDBJ databases">
        <title>Genome assembly of the deep-sea coral Lophelia pertusa.</title>
        <authorList>
            <person name="Herrera S."/>
            <person name="Cordes E."/>
        </authorList>
    </citation>
    <scope>NUCLEOTIDE SEQUENCE</scope>
    <source>
        <strain evidence="8">USNM1676648</strain>
        <tissue evidence="8">Polyp</tissue>
    </source>
</reference>
<sequence length="582" mass="64662">MARRKIILSLIPIVNIALLNEYFPFFFSDNLFDYDIIFPNKNGTTFVAVSLARQLRHLHCVCGFKQPTQALFHLFSYVTGNGHNTKELSLECESSEDCKLLLLQEHREVSLISLNDGKWRQVCLTWSSAAGAWNLYLDGALRGNGSSLGTGLSIHGGGRLVLGQDRANSSLSSHQSFSSAKSFTGNISQFNLWDQVIEQPTIKNMSRYCYGNQSIGNVVIWSEFQMKINGQAQIGSQSLCNITAEESRFILNFPTGAMDNAVVVNLSMPSLTAGTICWKHDTISLIVCPGNMTPYLSVTNNSLFYDGPPLADSYWHHLCTDWNSSSTVWHVYLDGVLQFTETKTHIKGYTVQGGGVFHLGRLVEDGAYHPVKCFQGMITGFNIWTKTLSARAVAALAREPGTESGDAIAWSMLREGIMGSVEISYNDDVQFTGQNDFDASKAFVGEITRVNVWKQRVELPYAMNMGRGCGLWNGDVLRWTELKSNVVGDVQVILGSECLIPDITVQERRDVLCQNISTGCNGLNSFSLFDFANQQSSSGRRLRCYNEDALTSSDNHYRKTFDTAKGSTCAKNMPRELMNITR</sequence>
<keyword evidence="9" id="KW-1185">Reference proteome</keyword>
<dbReference type="SUPFAM" id="SSF49899">
    <property type="entry name" value="Concanavalin A-like lectins/glucanases"/>
    <property type="match status" value="2"/>
</dbReference>
<evidence type="ECO:0000256" key="4">
    <source>
        <dbReference type="ARBA" id="ARBA00023157"/>
    </source>
</evidence>
<dbReference type="Pfam" id="PF13385">
    <property type="entry name" value="Laminin_G_3"/>
    <property type="match status" value="1"/>
</dbReference>
<comment type="caution">
    <text evidence="8">The sequence shown here is derived from an EMBL/GenBank/DDBJ whole genome shotgun (WGS) entry which is preliminary data.</text>
</comment>
<accession>A0A9W9Z538</accession>
<gene>
    <name evidence="8" type="ORF">OS493_009253</name>
</gene>
<dbReference type="Pfam" id="PF00354">
    <property type="entry name" value="Pentaxin"/>
    <property type="match status" value="1"/>
</dbReference>
<keyword evidence="2" id="KW-0479">Metal-binding</keyword>
<dbReference type="PRINTS" id="PR00895">
    <property type="entry name" value="PENTAXIN"/>
</dbReference>
<proteinExistence type="predicted"/>
<name>A0A9W9Z538_9CNID</name>
<feature type="domain" description="Pentraxin (PTX)" evidence="7">
    <location>
        <begin position="315"/>
        <end position="429"/>
    </location>
</feature>
<dbReference type="Proteomes" id="UP001163046">
    <property type="component" value="Unassembled WGS sequence"/>
</dbReference>
<dbReference type="InterPro" id="IPR051360">
    <property type="entry name" value="Neuronal_Pentraxin_Related"/>
</dbReference>
<evidence type="ECO:0000256" key="2">
    <source>
        <dbReference type="ARBA" id="ARBA00022723"/>
    </source>
</evidence>
<dbReference type="PANTHER" id="PTHR19277">
    <property type="entry name" value="PENTRAXIN"/>
    <property type="match status" value="1"/>
</dbReference>
<dbReference type="AlphaFoldDB" id="A0A9W9Z538"/>
<organism evidence="8 9">
    <name type="scientific">Desmophyllum pertusum</name>
    <dbReference type="NCBI Taxonomy" id="174260"/>
    <lineage>
        <taxon>Eukaryota</taxon>
        <taxon>Metazoa</taxon>
        <taxon>Cnidaria</taxon>
        <taxon>Anthozoa</taxon>
        <taxon>Hexacorallia</taxon>
        <taxon>Scleractinia</taxon>
        <taxon>Caryophylliina</taxon>
        <taxon>Caryophylliidae</taxon>
        <taxon>Desmophyllum</taxon>
    </lineage>
</organism>
<evidence type="ECO:0000256" key="1">
    <source>
        <dbReference type="ARBA" id="ARBA00001913"/>
    </source>
</evidence>
<dbReference type="SMART" id="SM00159">
    <property type="entry name" value="PTX"/>
    <property type="match status" value="1"/>
</dbReference>
<dbReference type="PANTHER" id="PTHR19277:SF125">
    <property type="entry name" value="B6"/>
    <property type="match status" value="1"/>
</dbReference>
<keyword evidence="3" id="KW-0106">Calcium</keyword>
<comment type="cofactor">
    <cofactor evidence="1">
        <name>Ca(2+)</name>
        <dbReference type="ChEBI" id="CHEBI:29108"/>
    </cofactor>
</comment>
<dbReference type="OrthoDB" id="5969871at2759"/>